<proteinExistence type="predicted"/>
<comment type="caution">
    <text evidence="1">The sequence shown here is derived from an EMBL/GenBank/DDBJ whole genome shotgun (WGS) entry which is preliminary data.</text>
</comment>
<organism evidence="1 2">
    <name type="scientific">Rhizobium leguminosarum</name>
    <dbReference type="NCBI Taxonomy" id="384"/>
    <lineage>
        <taxon>Bacteria</taxon>
        <taxon>Pseudomonadati</taxon>
        <taxon>Pseudomonadota</taxon>
        <taxon>Alphaproteobacteria</taxon>
        <taxon>Hyphomicrobiales</taxon>
        <taxon>Rhizobiaceae</taxon>
        <taxon>Rhizobium/Agrobacterium group</taxon>
        <taxon>Rhizobium</taxon>
    </lineage>
</organism>
<protein>
    <submittedName>
        <fullName evidence="1">Uncharacterized protein</fullName>
    </submittedName>
</protein>
<feature type="non-terminal residue" evidence="1">
    <location>
        <position position="1"/>
    </location>
</feature>
<dbReference type="EMBL" id="SBHX01000179">
    <property type="protein sequence ID" value="RWX20616.1"/>
    <property type="molecule type" value="Genomic_DNA"/>
</dbReference>
<gene>
    <name evidence="1" type="ORF">EHI47_39190</name>
</gene>
<evidence type="ECO:0000313" key="2">
    <source>
        <dbReference type="Proteomes" id="UP000283817"/>
    </source>
</evidence>
<dbReference type="Proteomes" id="UP000283817">
    <property type="component" value="Unassembled WGS sequence"/>
</dbReference>
<accession>A0A444HH46</accession>
<dbReference type="AlphaFoldDB" id="A0A444HH46"/>
<sequence>STPSMGKARDPRARQIVRRLKRLKPDLRVGLLMPTANGLDYAPIDPSEIVADFIETSIAQAARSGLVMSTPVSLKTVVRKIARRGLPSGRPSAASN</sequence>
<reference evidence="1 2" key="1">
    <citation type="submission" date="2019-01" db="EMBL/GenBank/DDBJ databases">
        <title>RHIZO-ID as a novel technology for direct rhizobia identification.</title>
        <authorList>
            <person name="De Meyer S.E."/>
        </authorList>
    </citation>
    <scope>NUCLEOTIDE SEQUENCE [LARGE SCALE GENOMIC DNA]</scope>
    <source>
        <strain evidence="1 2">WSM448</strain>
    </source>
</reference>
<evidence type="ECO:0000313" key="1">
    <source>
        <dbReference type="EMBL" id="RWX20616.1"/>
    </source>
</evidence>
<name>A0A444HH46_RHILE</name>